<protein>
    <submittedName>
        <fullName evidence="6">Thermosome subunit alpha</fullName>
    </submittedName>
</protein>
<evidence type="ECO:0000256" key="2">
    <source>
        <dbReference type="ARBA" id="ARBA00022741"/>
    </source>
</evidence>
<dbReference type="InterPro" id="IPR027413">
    <property type="entry name" value="GROEL-like_equatorial_sf"/>
</dbReference>
<dbReference type="Gene3D" id="3.30.260.10">
    <property type="entry name" value="TCP-1-like chaperonin intermediate domain"/>
    <property type="match status" value="1"/>
</dbReference>
<gene>
    <name evidence="6" type="primary">thsA</name>
    <name evidence="6" type="ORF">ACFQJ9_14415</name>
</gene>
<dbReference type="PANTHER" id="PTHR11353">
    <property type="entry name" value="CHAPERONIN"/>
    <property type="match status" value="1"/>
</dbReference>
<dbReference type="AlphaFoldDB" id="A0ABD5Z601"/>
<evidence type="ECO:0000313" key="7">
    <source>
        <dbReference type="Proteomes" id="UP001596447"/>
    </source>
</evidence>
<comment type="similarity">
    <text evidence="1 5">Belongs to the TCP-1 chaperonin family.</text>
</comment>
<dbReference type="InterPro" id="IPR053374">
    <property type="entry name" value="TCP-1_chaperonin"/>
</dbReference>
<accession>A0ABD5Z601</accession>
<proteinExistence type="inferred from homology"/>
<dbReference type="InterPro" id="IPR027410">
    <property type="entry name" value="TCP-1-like_intermed_sf"/>
</dbReference>
<evidence type="ECO:0000313" key="6">
    <source>
        <dbReference type="EMBL" id="MFC7200593.1"/>
    </source>
</evidence>
<keyword evidence="2 5" id="KW-0547">Nucleotide-binding</keyword>
<dbReference type="Pfam" id="PF00118">
    <property type="entry name" value="Cpn60_TCP1"/>
    <property type="match status" value="1"/>
</dbReference>
<dbReference type="PROSITE" id="PS00750">
    <property type="entry name" value="TCP1_1"/>
    <property type="match status" value="1"/>
</dbReference>
<dbReference type="Proteomes" id="UP001596447">
    <property type="component" value="Unassembled WGS sequence"/>
</dbReference>
<dbReference type="InterPro" id="IPR002194">
    <property type="entry name" value="Chaperonin_TCP-1_CS"/>
</dbReference>
<dbReference type="InterPro" id="IPR017998">
    <property type="entry name" value="Chaperone_TCP-1"/>
</dbReference>
<dbReference type="PROSITE" id="PS00995">
    <property type="entry name" value="TCP1_3"/>
    <property type="match status" value="1"/>
</dbReference>
<dbReference type="Gene3D" id="1.10.560.10">
    <property type="entry name" value="GroEL-like equatorial domain"/>
    <property type="match status" value="1"/>
</dbReference>
<dbReference type="SUPFAM" id="SSF54849">
    <property type="entry name" value="GroEL-intermediate domain like"/>
    <property type="match status" value="1"/>
</dbReference>
<keyword evidence="3 5" id="KW-0067">ATP-binding</keyword>
<evidence type="ECO:0000256" key="1">
    <source>
        <dbReference type="ARBA" id="ARBA00008020"/>
    </source>
</evidence>
<dbReference type="PROSITE" id="PS00751">
    <property type="entry name" value="TCP1_2"/>
    <property type="match status" value="1"/>
</dbReference>
<evidence type="ECO:0000256" key="4">
    <source>
        <dbReference type="ARBA" id="ARBA00023186"/>
    </source>
</evidence>
<organism evidence="6 7">
    <name type="scientific">Halospeciosus flavus</name>
    <dbReference type="NCBI Taxonomy" id="3032283"/>
    <lineage>
        <taxon>Archaea</taxon>
        <taxon>Methanobacteriati</taxon>
        <taxon>Methanobacteriota</taxon>
        <taxon>Stenosarchaea group</taxon>
        <taxon>Halobacteria</taxon>
        <taxon>Halobacteriales</taxon>
        <taxon>Halobacteriaceae</taxon>
        <taxon>Halospeciosus</taxon>
    </lineage>
</organism>
<reference evidence="6 7" key="1">
    <citation type="journal article" date="2019" name="Int. J. Syst. Evol. Microbiol.">
        <title>The Global Catalogue of Microorganisms (GCM) 10K type strain sequencing project: providing services to taxonomists for standard genome sequencing and annotation.</title>
        <authorList>
            <consortium name="The Broad Institute Genomics Platform"/>
            <consortium name="The Broad Institute Genome Sequencing Center for Infectious Disease"/>
            <person name="Wu L."/>
            <person name="Ma J."/>
        </authorList>
    </citation>
    <scope>NUCLEOTIDE SEQUENCE [LARGE SCALE GENOMIC DNA]</scope>
    <source>
        <strain evidence="6 7">XZGYJ-43</strain>
    </source>
</reference>
<dbReference type="InterPro" id="IPR027409">
    <property type="entry name" value="GroEL-like_apical_dom_sf"/>
</dbReference>
<dbReference type="EMBL" id="JBHTAR010000011">
    <property type="protein sequence ID" value="MFC7200593.1"/>
    <property type="molecule type" value="Genomic_DNA"/>
</dbReference>
<dbReference type="NCBIfam" id="NF041082">
    <property type="entry name" value="thermosome_alpha"/>
    <property type="match status" value="1"/>
</dbReference>
<dbReference type="InterPro" id="IPR002423">
    <property type="entry name" value="Cpn60/GroEL/TCP-1"/>
</dbReference>
<dbReference type="PRINTS" id="PR00304">
    <property type="entry name" value="TCOMPLEXTCP1"/>
</dbReference>
<sequence>MAQQRMGGRPMLILGEDSERTSGEDAQQSNINAAKAIAESVRTTLGPKGMDKMLVSSGGDVTITNDGATILEEMDIEHPAAQMLVEVAQAQEADVGDGTTTASVLAGKLLAEAEGLLEQDIHPTTIAEGYNDAEQIALDAIADAVLEGEIDDETLVSVAESSMTGKGTGGVTAGRLAKEIVDAVRQVEQDGAVTAADVSVLAKPGQSSTATELVRGFVGDVEPVREDMPTDVEDPTVAVVDVDLAQRESAFDAEYNITSADQFNQAVEAEESTLAEQAQALADAGVDVVFCAGDVADGVASRLAAEGILAFENVGDDDLSSILRSTGATRIGDVTNIEDDELGNAERVHLDTIEGEELVFVEGGAATQIVTLFVRGGTDHVLEELERAIQDGIDVVVAAVNDQEVVPGAGATEIIVSSALRDAASGISGRKQLAVEAFADAVDSLPRTLAENTGMDPIDALVDLRAANDGGRAGIIAEGENGRIADPVEHGILDPAEVKREAVESATEAATMIVRIDDVISAE</sequence>
<dbReference type="GO" id="GO:0005524">
    <property type="term" value="F:ATP binding"/>
    <property type="evidence" value="ECO:0007669"/>
    <property type="project" value="UniProtKB-KW"/>
</dbReference>
<keyword evidence="4 5" id="KW-0143">Chaperone</keyword>
<evidence type="ECO:0000256" key="5">
    <source>
        <dbReference type="RuleBase" id="RU004187"/>
    </source>
</evidence>
<keyword evidence="7" id="KW-1185">Reference proteome</keyword>
<dbReference type="RefSeq" id="WP_279527370.1">
    <property type="nucleotide sequence ID" value="NZ_CP122312.1"/>
</dbReference>
<dbReference type="NCBIfam" id="NF041083">
    <property type="entry name" value="thermosome_beta"/>
    <property type="match status" value="1"/>
</dbReference>
<dbReference type="InterPro" id="IPR054827">
    <property type="entry name" value="thermosome_alpha"/>
</dbReference>
<comment type="caution">
    <text evidence="6">The sequence shown here is derived from an EMBL/GenBank/DDBJ whole genome shotgun (WGS) entry which is preliminary data.</text>
</comment>
<name>A0ABD5Z601_9EURY</name>
<dbReference type="SUPFAM" id="SSF48592">
    <property type="entry name" value="GroEL equatorial domain-like"/>
    <property type="match status" value="1"/>
</dbReference>
<dbReference type="Gene3D" id="3.50.7.10">
    <property type="entry name" value="GroEL"/>
    <property type="match status" value="1"/>
</dbReference>
<evidence type="ECO:0000256" key="3">
    <source>
        <dbReference type="ARBA" id="ARBA00022840"/>
    </source>
</evidence>
<dbReference type="SUPFAM" id="SSF52029">
    <property type="entry name" value="GroEL apical domain-like"/>
    <property type="match status" value="1"/>
</dbReference>